<proteinExistence type="predicted"/>
<dbReference type="KEGG" id="spav:Spa2297_31315"/>
<dbReference type="AlphaFoldDB" id="A0A191V839"/>
<evidence type="ECO:0000256" key="1">
    <source>
        <dbReference type="SAM" id="MobiDB-lite"/>
    </source>
</evidence>
<protein>
    <submittedName>
        <fullName evidence="2">Uncharacterized protein</fullName>
    </submittedName>
</protein>
<evidence type="ECO:0000313" key="2">
    <source>
        <dbReference type="EMBL" id="ANJ11090.1"/>
    </source>
</evidence>
<dbReference type="Proteomes" id="UP000078468">
    <property type="component" value="Chromosome"/>
</dbReference>
<gene>
    <name evidence="2" type="ORF">Spa2297_31315</name>
</gene>
<evidence type="ECO:0000313" key="3">
    <source>
        <dbReference type="Proteomes" id="UP000078468"/>
    </source>
</evidence>
<dbReference type="EMBL" id="CP015866">
    <property type="protein sequence ID" value="ANJ11090.1"/>
    <property type="molecule type" value="Genomic_DNA"/>
</dbReference>
<feature type="compositionally biased region" description="Basic residues" evidence="1">
    <location>
        <begin position="47"/>
        <end position="62"/>
    </location>
</feature>
<organism evidence="2 3">
    <name type="scientific">Streptomyces parvulus</name>
    <dbReference type="NCBI Taxonomy" id="146923"/>
    <lineage>
        <taxon>Bacteria</taxon>
        <taxon>Bacillati</taxon>
        <taxon>Actinomycetota</taxon>
        <taxon>Actinomycetes</taxon>
        <taxon>Kitasatosporales</taxon>
        <taxon>Streptomycetaceae</taxon>
        <taxon>Streptomyces</taxon>
    </lineage>
</organism>
<reference evidence="2 3" key="1">
    <citation type="submission" date="2016-05" db="EMBL/GenBank/DDBJ databases">
        <title>Non-Contiguous Finished Genome Sequence of Streptomyces parvulus 2297 Integrated Site-Specifically with Actinophage R4.</title>
        <authorList>
            <person name="Nishizawa T."/>
            <person name="Miura T."/>
            <person name="Harada C."/>
            <person name="Guo Y."/>
            <person name="Narisawa K."/>
            <person name="Ohta H."/>
            <person name="Takahashi H."/>
            <person name="Shirai M."/>
        </authorList>
    </citation>
    <scope>NUCLEOTIDE SEQUENCE [LARGE SCALE GENOMIC DNA]</scope>
    <source>
        <strain evidence="2 3">2297</strain>
    </source>
</reference>
<name>A0A191V839_9ACTN</name>
<accession>A0A191V839</accession>
<feature type="region of interest" description="Disordered" evidence="1">
    <location>
        <begin position="35"/>
        <end position="62"/>
    </location>
</feature>
<sequence length="62" mass="6692">MASDGRPSAVAPTPQWRNLFLAPAYRGAAAETAEAEWQERTGAVSVARRRRQGGRRASRPAA</sequence>